<keyword evidence="7" id="KW-1185">Reference proteome</keyword>
<dbReference type="NCBIfam" id="NF011781">
    <property type="entry name" value="PRK15245.1"/>
    <property type="match status" value="1"/>
</dbReference>
<proteinExistence type="inferred from homology"/>
<keyword evidence="3" id="KW-0964">Secreted</keyword>
<evidence type="ECO:0000256" key="1">
    <source>
        <dbReference type="ARBA" id="ARBA00004613"/>
    </source>
</evidence>
<evidence type="ECO:0000313" key="6">
    <source>
        <dbReference type="EMBL" id="EXU76272.1"/>
    </source>
</evidence>
<gene>
    <name evidence="6" type="ORF">BG55_06705</name>
</gene>
<keyword evidence="5 6" id="KW-0456">Lyase</keyword>
<dbReference type="PATRIC" id="fig|69222.5.peg.1383"/>
<dbReference type="OrthoDB" id="8586557at2"/>
<evidence type="ECO:0000256" key="3">
    <source>
        <dbReference type="ARBA" id="ARBA00022525"/>
    </source>
</evidence>
<sequence length="241" mass="27870">MPINKLSLKLNFPLVNDRPINEGPLVPSTYDDLKNNFYRLHNQMQQMPIPQFSAALDAPDYSGLRKCGFFTLSEGFQLNNHADDVFIHARRETPHCKGEFSGDKFHISVLGEQVPQAYQALSELLFSKDSPIDKWKVTDMERADQQCRVSVGAEFTLYVKPDQKNSHYSASLLHITRQFTERVESILSENRVIPGQHPESDVQPEKWKYLSYRNELRSGREGSEMQSQALREEPFYRLMTE</sequence>
<accession>A0A014PZ81</accession>
<dbReference type="RefSeq" id="WP_034935617.1">
    <property type="nucleotide sequence ID" value="NZ_JFHN01000034.1"/>
</dbReference>
<evidence type="ECO:0000256" key="5">
    <source>
        <dbReference type="ARBA" id="ARBA00023239"/>
    </source>
</evidence>
<dbReference type="EMBL" id="JFHN01000034">
    <property type="protein sequence ID" value="EXU76272.1"/>
    <property type="molecule type" value="Genomic_DNA"/>
</dbReference>
<dbReference type="Pfam" id="PF03536">
    <property type="entry name" value="VRP3"/>
    <property type="match status" value="1"/>
</dbReference>
<dbReference type="PRINTS" id="PR01342">
    <property type="entry name" value="SALVRPPROT"/>
</dbReference>
<comment type="subcellular location">
    <subcellularLocation>
        <location evidence="1">Secreted</location>
    </subcellularLocation>
</comment>
<comment type="caution">
    <text evidence="6">The sequence shown here is derived from an EMBL/GenBank/DDBJ whole genome shotgun (WGS) entry which is preliminary data.</text>
</comment>
<name>A0A014PZ81_9GAMM</name>
<protein>
    <submittedName>
        <fullName evidence="6">Type III effector phosphothreonine lyase</fullName>
    </submittedName>
</protein>
<comment type="similarity">
    <text evidence="2">Belongs to the phosphothreonine lyase family.</text>
</comment>
<dbReference type="AlphaFoldDB" id="A0A014PZ81"/>
<dbReference type="GO" id="GO:0016829">
    <property type="term" value="F:lyase activity"/>
    <property type="evidence" value="ECO:0007669"/>
    <property type="project" value="UniProtKB-KW"/>
</dbReference>
<evidence type="ECO:0000256" key="4">
    <source>
        <dbReference type="ARBA" id="ARBA00023026"/>
    </source>
</evidence>
<dbReference type="Proteomes" id="UP000019918">
    <property type="component" value="Unassembled WGS sequence"/>
</dbReference>
<keyword evidence="4" id="KW-0843">Virulence</keyword>
<organism evidence="6 7">
    <name type="scientific">Erwinia mallotivora</name>
    <dbReference type="NCBI Taxonomy" id="69222"/>
    <lineage>
        <taxon>Bacteria</taxon>
        <taxon>Pseudomonadati</taxon>
        <taxon>Pseudomonadota</taxon>
        <taxon>Gammaproteobacteria</taxon>
        <taxon>Enterobacterales</taxon>
        <taxon>Erwiniaceae</taxon>
        <taxon>Erwinia</taxon>
    </lineage>
</organism>
<reference evidence="6 7" key="1">
    <citation type="submission" date="2014-02" db="EMBL/GenBank/DDBJ databases">
        <title>Draft genome of Erwinia mallotivora strain BT-MARDI, a papaya dieback pathogen.</title>
        <authorList>
            <person name="Redzuan R."/>
            <person name="Abu Bakar N."/>
            <person name="Badrun R."/>
            <person name="Mohd Raih M.F."/>
            <person name="Rozano L."/>
            <person name="Mat Amin N."/>
        </authorList>
    </citation>
    <scope>NUCLEOTIDE SEQUENCE [LARGE SCALE GENOMIC DNA]</scope>
    <source>
        <strain evidence="6 7">BT-MARDI</strain>
    </source>
</reference>
<evidence type="ECO:0000256" key="2">
    <source>
        <dbReference type="ARBA" id="ARBA00009168"/>
    </source>
</evidence>
<dbReference type="InterPro" id="IPR038498">
    <property type="entry name" value="OspF/SpvC_sf"/>
</dbReference>
<dbReference type="GO" id="GO:0005576">
    <property type="term" value="C:extracellular region"/>
    <property type="evidence" value="ECO:0007669"/>
    <property type="project" value="UniProtKB-SubCell"/>
</dbReference>
<dbReference type="InterPro" id="IPR003519">
    <property type="entry name" value="OspF/SpvC"/>
</dbReference>
<dbReference type="Gene3D" id="3.30.2430.10">
    <property type="entry name" value="phosphothreonine lyase"/>
    <property type="match status" value="1"/>
</dbReference>
<evidence type="ECO:0000313" key="7">
    <source>
        <dbReference type="Proteomes" id="UP000019918"/>
    </source>
</evidence>